<evidence type="ECO:0000256" key="1">
    <source>
        <dbReference type="SAM" id="MobiDB-lite"/>
    </source>
</evidence>
<organism evidence="2 3">
    <name type="scientific">Gigaspora margarita</name>
    <dbReference type="NCBI Taxonomy" id="4874"/>
    <lineage>
        <taxon>Eukaryota</taxon>
        <taxon>Fungi</taxon>
        <taxon>Fungi incertae sedis</taxon>
        <taxon>Mucoromycota</taxon>
        <taxon>Glomeromycotina</taxon>
        <taxon>Glomeromycetes</taxon>
        <taxon>Diversisporales</taxon>
        <taxon>Gigasporaceae</taxon>
        <taxon>Gigaspora</taxon>
    </lineage>
</organism>
<comment type="caution">
    <text evidence="2">The sequence shown here is derived from an EMBL/GenBank/DDBJ whole genome shotgun (WGS) entry which is preliminary data.</text>
</comment>
<gene>
    <name evidence="2" type="ORF">GMARGA_LOCUS36618</name>
</gene>
<dbReference type="EMBL" id="CAJVQB010072888">
    <property type="protein sequence ID" value="CAG8843584.1"/>
    <property type="molecule type" value="Genomic_DNA"/>
</dbReference>
<sequence>QFIIASHITVVATGDPDREYEADKILLMYPIYNSFTNTKRVIIKLRILYPTHAPCFTYIHSNNSIKPESIAVEATDIDFIYAPNFNVIHNMHDSLSTTVSGHHSDFDIIIDEIESRSVTSNLDLSPAGVETTQFPKGKKRLSDLALDCLDLNIKPNDEASDLEEQKLAKNLLKNRDKQKKENEQDAKLK</sequence>
<dbReference type="Proteomes" id="UP000789901">
    <property type="component" value="Unassembled WGS sequence"/>
</dbReference>
<name>A0ABN7WYI1_GIGMA</name>
<evidence type="ECO:0000313" key="2">
    <source>
        <dbReference type="EMBL" id="CAG8843584.1"/>
    </source>
</evidence>
<accession>A0ABN7WYI1</accession>
<evidence type="ECO:0000313" key="3">
    <source>
        <dbReference type="Proteomes" id="UP000789901"/>
    </source>
</evidence>
<keyword evidence="3" id="KW-1185">Reference proteome</keyword>
<reference evidence="2 3" key="1">
    <citation type="submission" date="2021-06" db="EMBL/GenBank/DDBJ databases">
        <authorList>
            <person name="Kallberg Y."/>
            <person name="Tangrot J."/>
            <person name="Rosling A."/>
        </authorList>
    </citation>
    <scope>NUCLEOTIDE SEQUENCE [LARGE SCALE GENOMIC DNA]</scope>
    <source>
        <strain evidence="2 3">120-4 pot B 10/14</strain>
    </source>
</reference>
<feature type="non-terminal residue" evidence="2">
    <location>
        <position position="1"/>
    </location>
</feature>
<feature type="non-terminal residue" evidence="2">
    <location>
        <position position="189"/>
    </location>
</feature>
<protein>
    <submittedName>
        <fullName evidence="2">10571_t:CDS:1</fullName>
    </submittedName>
</protein>
<feature type="region of interest" description="Disordered" evidence="1">
    <location>
        <begin position="170"/>
        <end position="189"/>
    </location>
</feature>
<proteinExistence type="predicted"/>